<evidence type="ECO:0000313" key="3">
    <source>
        <dbReference type="Proteomes" id="UP000662904"/>
    </source>
</evidence>
<dbReference type="KEGG" id="kme:H0A61_00603"/>
<name>A0A8A0RJ94_9FIRM</name>
<feature type="transmembrane region" description="Helical" evidence="1">
    <location>
        <begin position="149"/>
        <end position="171"/>
    </location>
</feature>
<feature type="transmembrane region" description="Helical" evidence="1">
    <location>
        <begin position="21"/>
        <end position="40"/>
    </location>
</feature>
<protein>
    <recommendedName>
        <fullName evidence="4">Stage II sporulation protein M</fullName>
    </recommendedName>
</protein>
<evidence type="ECO:0008006" key="4">
    <source>
        <dbReference type="Google" id="ProtNLM"/>
    </source>
</evidence>
<feature type="transmembrane region" description="Helical" evidence="1">
    <location>
        <begin position="75"/>
        <end position="96"/>
    </location>
</feature>
<gene>
    <name evidence="2" type="ORF">H0A61_00603</name>
</gene>
<proteinExistence type="predicted"/>
<accession>A0A8A0RJ94</accession>
<dbReference type="EMBL" id="CP059066">
    <property type="protein sequence ID" value="QSQ08283.1"/>
    <property type="molecule type" value="Genomic_DNA"/>
</dbReference>
<sequence>MILIRKIQVLIRYIVSSFLKYRAYLLFIFAIFLISCIYGYHKIGELSPDEALAASKNLFNALYADNWLNEIVSRYFGSSIFWLILLKNTFVILLIIYSSLLTAGIMSLVIIIGNGIIVGTALKVLAVASNLPLYKIFLGGILPHGILELPALFLAASLGLYMGTGMVVSLVRRRGFGARPLLKEAQTVVIRAVLPMLVAAALIETFVTPYIFMFIAEIL</sequence>
<evidence type="ECO:0000313" key="2">
    <source>
        <dbReference type="EMBL" id="QSQ08283.1"/>
    </source>
</evidence>
<dbReference type="AlphaFoldDB" id="A0A8A0RJ94"/>
<evidence type="ECO:0000256" key="1">
    <source>
        <dbReference type="SAM" id="Phobius"/>
    </source>
</evidence>
<keyword evidence="1" id="KW-1133">Transmembrane helix</keyword>
<keyword evidence="3" id="KW-1185">Reference proteome</keyword>
<organism evidence="2 3">
    <name type="scientific">Koleobacter methoxysyntrophicus</name>
    <dbReference type="NCBI Taxonomy" id="2751313"/>
    <lineage>
        <taxon>Bacteria</taxon>
        <taxon>Bacillati</taxon>
        <taxon>Bacillota</taxon>
        <taxon>Clostridia</taxon>
        <taxon>Koleobacterales</taxon>
        <taxon>Koleobacteraceae</taxon>
        <taxon>Koleobacter</taxon>
    </lineage>
</organism>
<dbReference type="RefSeq" id="WP_206708503.1">
    <property type="nucleotide sequence ID" value="NZ_CP059066.1"/>
</dbReference>
<dbReference type="Pfam" id="PF01944">
    <property type="entry name" value="SpoIIM"/>
    <property type="match status" value="1"/>
</dbReference>
<keyword evidence="1" id="KW-0812">Transmembrane</keyword>
<feature type="transmembrane region" description="Helical" evidence="1">
    <location>
        <begin position="108"/>
        <end position="129"/>
    </location>
</feature>
<dbReference type="PANTHER" id="PTHR35337">
    <property type="entry name" value="SLR1478 PROTEIN"/>
    <property type="match status" value="1"/>
</dbReference>
<dbReference type="PANTHER" id="PTHR35337:SF1">
    <property type="entry name" value="SLR1478 PROTEIN"/>
    <property type="match status" value="1"/>
</dbReference>
<dbReference type="InterPro" id="IPR002798">
    <property type="entry name" value="SpoIIM-like"/>
</dbReference>
<dbReference type="Proteomes" id="UP000662904">
    <property type="component" value="Chromosome"/>
</dbReference>
<reference evidence="2" key="1">
    <citation type="submission" date="2020-07" db="EMBL/GenBank/DDBJ databases">
        <title>Koleobacter methoxysyntrophicus gen. nov., sp. nov., a novel anaerobic bacterium isolated from deep subsurface oil field and proposal of Koleobacterales ord. nov. in the phylum Firmicutes.</title>
        <authorList>
            <person name="Sakamoto S."/>
            <person name="Tamaki H."/>
        </authorList>
    </citation>
    <scope>NUCLEOTIDE SEQUENCE</scope>
    <source>
        <strain evidence="2">NRmbB1</strain>
    </source>
</reference>
<feature type="transmembrane region" description="Helical" evidence="1">
    <location>
        <begin position="192"/>
        <end position="216"/>
    </location>
</feature>
<keyword evidence="1" id="KW-0472">Membrane</keyword>